<dbReference type="InterPro" id="IPR036250">
    <property type="entry name" value="AcylCo_DH-like_C"/>
</dbReference>
<dbReference type="Pfam" id="PF00441">
    <property type="entry name" value="Acyl-CoA_dh_1"/>
    <property type="match status" value="1"/>
</dbReference>
<keyword evidence="5" id="KW-0560">Oxidoreductase</keyword>
<comment type="similarity">
    <text evidence="2">Belongs to the acyl-CoA dehydrogenase family.</text>
</comment>
<evidence type="ECO:0000256" key="5">
    <source>
        <dbReference type="ARBA" id="ARBA00023002"/>
    </source>
</evidence>
<organism evidence="8 9">
    <name type="scientific">Ruixingdingia sedimenti</name>
    <dbReference type="NCBI Taxonomy" id="3073604"/>
    <lineage>
        <taxon>Bacteria</taxon>
        <taxon>Pseudomonadati</taxon>
        <taxon>Pseudomonadota</taxon>
        <taxon>Alphaproteobacteria</taxon>
        <taxon>Rhodobacterales</taxon>
        <taxon>Paracoccaceae</taxon>
        <taxon>Ruixingdingia</taxon>
    </lineage>
</organism>
<dbReference type="SUPFAM" id="SSF56645">
    <property type="entry name" value="Acyl-CoA dehydrogenase NM domain-like"/>
    <property type="match status" value="1"/>
</dbReference>
<evidence type="ECO:0000256" key="2">
    <source>
        <dbReference type="ARBA" id="ARBA00009347"/>
    </source>
</evidence>
<dbReference type="InterPro" id="IPR009075">
    <property type="entry name" value="AcylCo_DH/oxidase_C"/>
</dbReference>
<evidence type="ECO:0000256" key="1">
    <source>
        <dbReference type="ARBA" id="ARBA00001974"/>
    </source>
</evidence>
<feature type="domain" description="Acyl-CoA dehydrogenase/oxidase N-terminal" evidence="7">
    <location>
        <begin position="10"/>
        <end position="84"/>
    </location>
</feature>
<dbReference type="PANTHER" id="PTHR43884">
    <property type="entry name" value="ACYL-COA DEHYDROGENASE"/>
    <property type="match status" value="1"/>
</dbReference>
<evidence type="ECO:0000256" key="3">
    <source>
        <dbReference type="ARBA" id="ARBA00022630"/>
    </source>
</evidence>
<keyword evidence="4" id="KW-0274">FAD</keyword>
<dbReference type="InterPro" id="IPR013786">
    <property type="entry name" value="AcylCoA_DH/ox_N"/>
</dbReference>
<feature type="domain" description="Acyl-CoA dehydrogenase/oxidase C-terminal" evidence="6">
    <location>
        <begin position="203"/>
        <end position="342"/>
    </location>
</feature>
<protein>
    <submittedName>
        <fullName evidence="8">Acyl-CoA dehydrogenase family protein</fullName>
    </submittedName>
</protein>
<proteinExistence type="inferred from homology"/>
<evidence type="ECO:0000259" key="7">
    <source>
        <dbReference type="Pfam" id="PF02771"/>
    </source>
</evidence>
<keyword evidence="9" id="KW-1185">Reference proteome</keyword>
<dbReference type="InterPro" id="IPR046373">
    <property type="entry name" value="Acyl-CoA_Oxase/DH_mid-dom_sf"/>
</dbReference>
<comment type="caution">
    <text evidence="8">The sequence shown here is derived from an EMBL/GenBank/DDBJ whole genome shotgun (WGS) entry which is preliminary data.</text>
</comment>
<dbReference type="Proteomes" id="UP001247754">
    <property type="component" value="Unassembled WGS sequence"/>
</dbReference>
<evidence type="ECO:0000313" key="8">
    <source>
        <dbReference type="EMBL" id="MDR5653295.1"/>
    </source>
</evidence>
<dbReference type="Gene3D" id="2.40.110.10">
    <property type="entry name" value="Butyryl-CoA Dehydrogenase, subunit A, domain 2"/>
    <property type="match status" value="1"/>
</dbReference>
<dbReference type="InterPro" id="IPR009100">
    <property type="entry name" value="AcylCoA_DH/oxidase_NM_dom_sf"/>
</dbReference>
<sequence length="350" mass="37116">MDAETLSSLEMIRDSARGIVSRGDLSRIRKLRYTTPGFDRAVWADMCTMGWPALRLPEDRGGVGLGMQAYCVLAEELGHGLVPEPLIPAVLAAQLLDDAALDGHLTGARLVIPAWADARDTLGPQGPLAVAGGRVTGRKLYVPMAAGADAFLVLGSTGAMLVDADAPGVGIETFETQDGGHFATLTLDAAHGTPIAADPTPALAEATLATAAYMLGMMDAALDMTVVYLKTRVQFGKAIGSFQILQHMAVDLKLEIELTRASVWNTARLWDEQGDTRATRAAVSRSKARASAAALKVGRDCIQLHGGIGFTDEHDIGLYLRKAIVTATQFGSAGRHRANFARLMPLKEEA</sequence>
<gene>
    <name evidence="8" type="ORF">RGD00_11815</name>
</gene>
<reference evidence="8 9" key="1">
    <citation type="submission" date="2023-09" db="EMBL/GenBank/DDBJ databases">
        <title>Xinfangfangia sedmenti sp. nov., isolated the sedment.</title>
        <authorList>
            <person name="Xu L."/>
        </authorList>
    </citation>
    <scope>NUCLEOTIDE SEQUENCE [LARGE SCALE GENOMIC DNA]</scope>
    <source>
        <strain evidence="8 9">LG-4</strain>
    </source>
</reference>
<name>A0ABU1F8T6_9RHOB</name>
<evidence type="ECO:0000313" key="9">
    <source>
        <dbReference type="Proteomes" id="UP001247754"/>
    </source>
</evidence>
<keyword evidence="3" id="KW-0285">Flavoprotein</keyword>
<dbReference type="PANTHER" id="PTHR43884:SF20">
    <property type="entry name" value="ACYL-COA DEHYDROGENASE FADE28"/>
    <property type="match status" value="1"/>
</dbReference>
<dbReference type="Gene3D" id="1.10.540.10">
    <property type="entry name" value="Acyl-CoA dehydrogenase/oxidase, N-terminal domain"/>
    <property type="match status" value="1"/>
</dbReference>
<evidence type="ECO:0000259" key="6">
    <source>
        <dbReference type="Pfam" id="PF00441"/>
    </source>
</evidence>
<comment type="cofactor">
    <cofactor evidence="1">
        <name>FAD</name>
        <dbReference type="ChEBI" id="CHEBI:57692"/>
    </cofactor>
</comment>
<dbReference type="RefSeq" id="WP_310457533.1">
    <property type="nucleotide sequence ID" value="NZ_JAVKPH010000012.1"/>
</dbReference>
<dbReference type="SUPFAM" id="SSF47203">
    <property type="entry name" value="Acyl-CoA dehydrogenase C-terminal domain-like"/>
    <property type="match status" value="1"/>
</dbReference>
<dbReference type="InterPro" id="IPR037069">
    <property type="entry name" value="AcylCoA_DH/ox_N_sf"/>
</dbReference>
<dbReference type="Gene3D" id="1.20.140.10">
    <property type="entry name" value="Butyryl-CoA Dehydrogenase, subunit A, domain 3"/>
    <property type="match status" value="1"/>
</dbReference>
<dbReference type="Pfam" id="PF02771">
    <property type="entry name" value="Acyl-CoA_dh_N"/>
    <property type="match status" value="1"/>
</dbReference>
<accession>A0ABU1F8T6</accession>
<dbReference type="EMBL" id="JAVKPH010000012">
    <property type="protein sequence ID" value="MDR5653295.1"/>
    <property type="molecule type" value="Genomic_DNA"/>
</dbReference>
<evidence type="ECO:0000256" key="4">
    <source>
        <dbReference type="ARBA" id="ARBA00022827"/>
    </source>
</evidence>